<dbReference type="Gene3D" id="1.20.1280.50">
    <property type="match status" value="1"/>
</dbReference>
<dbReference type="PANTHER" id="PTHR32133">
    <property type="entry name" value="OS07G0120400 PROTEIN"/>
    <property type="match status" value="1"/>
</dbReference>
<dbReference type="eggNOG" id="ENOG502SKDB">
    <property type="taxonomic scope" value="Eukaryota"/>
</dbReference>
<dbReference type="InterPro" id="IPR001810">
    <property type="entry name" value="F-box_dom"/>
</dbReference>
<keyword evidence="3" id="KW-1185">Reference proteome</keyword>
<accession>J3N970</accession>
<dbReference type="SMART" id="SM00256">
    <property type="entry name" value="FBOX"/>
    <property type="match status" value="1"/>
</dbReference>
<reference evidence="2" key="2">
    <citation type="submission" date="2013-04" db="UniProtKB">
        <authorList>
            <consortium name="EnsemblPlants"/>
        </authorList>
    </citation>
    <scope>IDENTIFICATION</scope>
</reference>
<dbReference type="Proteomes" id="UP000006038">
    <property type="component" value="Chromosome 11"/>
</dbReference>
<name>J3N970_ORYBR</name>
<dbReference type="Gramene" id="OB11G23560.1">
    <property type="protein sequence ID" value="OB11G23560.1"/>
    <property type="gene ID" value="OB11G23560"/>
</dbReference>
<dbReference type="PANTHER" id="PTHR32133:SF366">
    <property type="entry name" value="OS07G0122900 PROTEIN"/>
    <property type="match status" value="1"/>
</dbReference>
<protein>
    <recommendedName>
        <fullName evidence="1">F-box domain-containing protein</fullName>
    </recommendedName>
</protein>
<proteinExistence type="predicted"/>
<dbReference type="InterPro" id="IPR036047">
    <property type="entry name" value="F-box-like_dom_sf"/>
</dbReference>
<dbReference type="EnsemblPlants" id="OB11G23560.1">
    <property type="protein sequence ID" value="OB11G23560.1"/>
    <property type="gene ID" value="OB11G23560"/>
</dbReference>
<dbReference type="SUPFAM" id="SSF81383">
    <property type="entry name" value="F-box domain"/>
    <property type="match status" value="1"/>
</dbReference>
<dbReference type="AlphaFoldDB" id="J3N970"/>
<evidence type="ECO:0000313" key="2">
    <source>
        <dbReference type="EnsemblPlants" id="OB11G23560.1"/>
    </source>
</evidence>
<reference evidence="2" key="1">
    <citation type="journal article" date="2013" name="Nat. Commun.">
        <title>Whole-genome sequencing of Oryza brachyantha reveals mechanisms underlying Oryza genome evolution.</title>
        <authorList>
            <person name="Chen J."/>
            <person name="Huang Q."/>
            <person name="Gao D."/>
            <person name="Wang J."/>
            <person name="Lang Y."/>
            <person name="Liu T."/>
            <person name="Li B."/>
            <person name="Bai Z."/>
            <person name="Luis Goicoechea J."/>
            <person name="Liang C."/>
            <person name="Chen C."/>
            <person name="Zhang W."/>
            <person name="Sun S."/>
            <person name="Liao Y."/>
            <person name="Zhang X."/>
            <person name="Yang L."/>
            <person name="Song C."/>
            <person name="Wang M."/>
            <person name="Shi J."/>
            <person name="Liu G."/>
            <person name="Liu J."/>
            <person name="Zhou H."/>
            <person name="Zhou W."/>
            <person name="Yu Q."/>
            <person name="An N."/>
            <person name="Chen Y."/>
            <person name="Cai Q."/>
            <person name="Wang B."/>
            <person name="Liu B."/>
            <person name="Min J."/>
            <person name="Huang Y."/>
            <person name="Wu H."/>
            <person name="Li Z."/>
            <person name="Zhang Y."/>
            <person name="Yin Y."/>
            <person name="Song W."/>
            <person name="Jiang J."/>
            <person name="Jackson S.A."/>
            <person name="Wing R.A."/>
            <person name="Wang J."/>
            <person name="Chen M."/>
        </authorList>
    </citation>
    <scope>NUCLEOTIDE SEQUENCE [LARGE SCALE GENOMIC DNA]</scope>
    <source>
        <strain evidence="2">cv. IRGC 101232</strain>
    </source>
</reference>
<dbReference type="HOGENOM" id="CLU_017945_2_1_1"/>
<organism evidence="2">
    <name type="scientific">Oryza brachyantha</name>
    <name type="common">malo sina</name>
    <dbReference type="NCBI Taxonomy" id="4533"/>
    <lineage>
        <taxon>Eukaryota</taxon>
        <taxon>Viridiplantae</taxon>
        <taxon>Streptophyta</taxon>
        <taxon>Embryophyta</taxon>
        <taxon>Tracheophyta</taxon>
        <taxon>Spermatophyta</taxon>
        <taxon>Magnoliopsida</taxon>
        <taxon>Liliopsida</taxon>
        <taxon>Poales</taxon>
        <taxon>Poaceae</taxon>
        <taxon>BOP clade</taxon>
        <taxon>Oryzoideae</taxon>
        <taxon>Oryzeae</taxon>
        <taxon>Oryzinae</taxon>
        <taxon>Oryza</taxon>
    </lineage>
</organism>
<evidence type="ECO:0000313" key="3">
    <source>
        <dbReference type="Proteomes" id="UP000006038"/>
    </source>
</evidence>
<dbReference type="Pfam" id="PF00646">
    <property type="entry name" value="F-box"/>
    <property type="match status" value="1"/>
</dbReference>
<sequence length="429" mass="48219">MTPPAKRHRCSPPELNDDVIREILLRLPPDDPALLVRCSLVCKSWRRLLSSDPVFLRSYRDFHRTPPLLGFLFNQFGDEPDVACFAPTSSFRLPNPHHRDWYALDARHGLVLFTTTLSHDAEAVSEHELVVWDPMTGRRWRLEFPDFVDNFNWCGSVFCAADRCDHRDCHGVPFLVAVASNTRYFYTTATIYSSETGAWGSKIKHGSADPADAVRMGKPGVWVGNALYFLCVRSARILECDMGGRQPLAGVAPAPPRAGPVNPPLLNSHGGGPRFAFARQSMLYLWSREAGADGAMAWSPLRGINLEPLLAVLRRPDDHHRTTPNLIFADGVRVVLAEIGGAIFTVELSSRRGKKVYSRDDIHTVFPYTSFYTPRGMKTSIDPLQIYNVRGAAVSFLERMFSWSDFSLTIQDMSRSVLYVLSFSVQFKQ</sequence>
<dbReference type="OMA" id="CNTSAAI"/>
<evidence type="ECO:0000259" key="1">
    <source>
        <dbReference type="SMART" id="SM00256"/>
    </source>
</evidence>
<feature type="domain" description="F-box" evidence="1">
    <location>
        <begin position="15"/>
        <end position="58"/>
    </location>
</feature>